<evidence type="ECO:0000256" key="1">
    <source>
        <dbReference type="ARBA" id="ARBA00003566"/>
    </source>
</evidence>
<name>A0A0V1FVP3_TRIPS</name>
<keyword evidence="4 9" id="KW-0812">Transmembrane</keyword>
<gene>
    <name evidence="10" type="primary">Sft2d2</name>
    <name evidence="10" type="ORF">T4D_2158</name>
</gene>
<proteinExistence type="inferred from homology"/>
<comment type="function">
    <text evidence="1 9">May be involved in fusion of retrograde transport vesicles derived from an endocytic compartment with the Golgi complex.</text>
</comment>
<dbReference type="GO" id="GO:0012505">
    <property type="term" value="C:endomembrane system"/>
    <property type="evidence" value="ECO:0007669"/>
    <property type="project" value="UniProtKB-ARBA"/>
</dbReference>
<keyword evidence="7 9" id="KW-0472">Membrane</keyword>
<comment type="similarity">
    <text evidence="8 9">Belongs to the SFT2 family.</text>
</comment>
<keyword evidence="5 9" id="KW-0653">Protein transport</keyword>
<evidence type="ECO:0000256" key="6">
    <source>
        <dbReference type="ARBA" id="ARBA00022989"/>
    </source>
</evidence>
<dbReference type="EMBL" id="JYDT01000026">
    <property type="protein sequence ID" value="KRY89919.1"/>
    <property type="molecule type" value="Genomic_DNA"/>
</dbReference>
<dbReference type="Proteomes" id="UP000054995">
    <property type="component" value="Unassembled WGS sequence"/>
</dbReference>
<protein>
    <recommendedName>
        <fullName evidence="9">Vesicle transport protein</fullName>
    </recommendedName>
</protein>
<reference evidence="10 11" key="1">
    <citation type="submission" date="2015-01" db="EMBL/GenBank/DDBJ databases">
        <title>Evolution of Trichinella species and genotypes.</title>
        <authorList>
            <person name="Korhonen P.K."/>
            <person name="Edoardo P."/>
            <person name="Giuseppe L.R."/>
            <person name="Gasser R.B."/>
        </authorList>
    </citation>
    <scope>NUCLEOTIDE SEQUENCE [LARGE SCALE GENOMIC DNA]</scope>
    <source>
        <strain evidence="10">ISS470</strain>
    </source>
</reference>
<feature type="transmembrane region" description="Helical" evidence="9">
    <location>
        <begin position="37"/>
        <end position="58"/>
    </location>
</feature>
<feature type="transmembrane region" description="Helical" evidence="9">
    <location>
        <begin position="98"/>
        <end position="118"/>
    </location>
</feature>
<evidence type="ECO:0000256" key="2">
    <source>
        <dbReference type="ARBA" id="ARBA00004141"/>
    </source>
</evidence>
<comment type="caution">
    <text evidence="9">Lacks conserved residue(s) required for the propagation of feature annotation.</text>
</comment>
<dbReference type="InterPro" id="IPR011691">
    <property type="entry name" value="Vesicle_transpt_SFT2"/>
</dbReference>
<dbReference type="Pfam" id="PF04178">
    <property type="entry name" value="Got1"/>
    <property type="match status" value="1"/>
</dbReference>
<sequence length="222" mass="25792">MRFLTKIFSSNEEEEEEDIISDVTSGYTLSWSTRIKCFIFCFLFGIFLSVMGSVSVFFRNFVMFSILFSIGSVMSMASTCFLMGPVKQLKKMVDPTRWISTVIVLLMIILTLFSAFYVRHFVCLVSAVCDLPISGDDLVLFVVYSIREIRREKLLANVRLIIDQPHTQLRTRLLFHYSRRQNKKSVHNSVYTVDVTSCPVKLNNRFNFNFTSNIQLDIYFNN</sequence>
<evidence type="ECO:0000256" key="8">
    <source>
        <dbReference type="ARBA" id="ARBA00025800"/>
    </source>
</evidence>
<evidence type="ECO:0000256" key="3">
    <source>
        <dbReference type="ARBA" id="ARBA00022448"/>
    </source>
</evidence>
<keyword evidence="6 9" id="KW-1133">Transmembrane helix</keyword>
<evidence type="ECO:0000313" key="10">
    <source>
        <dbReference type="EMBL" id="KRY89919.1"/>
    </source>
</evidence>
<dbReference type="InterPro" id="IPR007305">
    <property type="entry name" value="Vesicle_transpt_Got1/SFT2"/>
</dbReference>
<dbReference type="GO" id="GO:0016192">
    <property type="term" value="P:vesicle-mediated transport"/>
    <property type="evidence" value="ECO:0007669"/>
    <property type="project" value="InterPro"/>
</dbReference>
<dbReference type="GO" id="GO:0005737">
    <property type="term" value="C:cytoplasm"/>
    <property type="evidence" value="ECO:0007669"/>
    <property type="project" value="UniProtKB-ARBA"/>
</dbReference>
<dbReference type="OrthoDB" id="73614at2759"/>
<evidence type="ECO:0000256" key="5">
    <source>
        <dbReference type="ARBA" id="ARBA00022927"/>
    </source>
</evidence>
<dbReference type="AlphaFoldDB" id="A0A0V1FVP3"/>
<evidence type="ECO:0000256" key="4">
    <source>
        <dbReference type="ARBA" id="ARBA00022692"/>
    </source>
</evidence>
<feature type="transmembrane region" description="Helical" evidence="9">
    <location>
        <begin position="64"/>
        <end position="86"/>
    </location>
</feature>
<dbReference type="PANTHER" id="PTHR23137:SF6">
    <property type="entry name" value="VESICLE TRANSPORT PROTEIN"/>
    <property type="match status" value="1"/>
</dbReference>
<dbReference type="PANTHER" id="PTHR23137">
    <property type="entry name" value="VESICLE TRANSPORT PROTEIN-RELATED"/>
    <property type="match status" value="1"/>
</dbReference>
<dbReference type="GO" id="GO:0015031">
    <property type="term" value="P:protein transport"/>
    <property type="evidence" value="ECO:0007669"/>
    <property type="project" value="UniProtKB-KW"/>
</dbReference>
<evidence type="ECO:0000313" key="11">
    <source>
        <dbReference type="Proteomes" id="UP000054995"/>
    </source>
</evidence>
<keyword evidence="11" id="KW-1185">Reference proteome</keyword>
<comment type="subcellular location">
    <subcellularLocation>
        <location evidence="2 9">Membrane</location>
        <topology evidence="2 9">Multi-pass membrane protein</topology>
    </subcellularLocation>
</comment>
<organism evidence="10 11">
    <name type="scientific">Trichinella pseudospiralis</name>
    <name type="common">Parasitic roundworm</name>
    <dbReference type="NCBI Taxonomy" id="6337"/>
    <lineage>
        <taxon>Eukaryota</taxon>
        <taxon>Metazoa</taxon>
        <taxon>Ecdysozoa</taxon>
        <taxon>Nematoda</taxon>
        <taxon>Enoplea</taxon>
        <taxon>Dorylaimia</taxon>
        <taxon>Trichinellida</taxon>
        <taxon>Trichinellidae</taxon>
        <taxon>Trichinella</taxon>
    </lineage>
</organism>
<comment type="caution">
    <text evidence="10">The sequence shown here is derived from an EMBL/GenBank/DDBJ whole genome shotgun (WGS) entry which is preliminary data.</text>
</comment>
<dbReference type="GO" id="GO:0016020">
    <property type="term" value="C:membrane"/>
    <property type="evidence" value="ECO:0007669"/>
    <property type="project" value="UniProtKB-SubCell"/>
</dbReference>
<keyword evidence="3 9" id="KW-0813">Transport</keyword>
<evidence type="ECO:0000256" key="7">
    <source>
        <dbReference type="ARBA" id="ARBA00023136"/>
    </source>
</evidence>
<evidence type="ECO:0000256" key="9">
    <source>
        <dbReference type="RuleBase" id="RU363111"/>
    </source>
</evidence>
<accession>A0A0V1FVP3</accession>